<sequence>MDLYSTVASPQILDIVRKDYTGLGPGRHILSSRLKHKAFFFLTHMYFQQFKEKKVVPSQEAVENMALMSVKKEPLEAWTLREFIGSETDNDLIMCARAFIFLLLGGHILSNMSSSLIHVPMRGNFWGCTIDMGALMPLQTWAWLRIPVLHPQLDQHVELDPRAPLDATSEEMITLIGRRSMLLMWRCDISGDSTLGIAFFYPLKIYHHPEMITLHGIGISRKCTSAIQHAVILRHSDTSRWGRQTDYGSGGRLGFDAICSSHPSGAGTSYIPPDLFDSLDADYVQSPSSTGCTSYAPPPPSVVGLSLDPPPPPGTEGLSVPHMPIFQASSSDSDDHGDDPLDDVTPA</sequence>
<protein>
    <submittedName>
        <fullName evidence="1">Uncharacterized protein</fullName>
    </submittedName>
</protein>
<reference evidence="2" key="1">
    <citation type="journal article" date="2023" name="Nat. Plants">
        <title>Single-cell RNA sequencing provides a high-resolution roadmap for understanding the multicellular compartmentation of specialized metabolism.</title>
        <authorList>
            <person name="Sun S."/>
            <person name="Shen X."/>
            <person name="Li Y."/>
            <person name="Li Y."/>
            <person name="Wang S."/>
            <person name="Li R."/>
            <person name="Zhang H."/>
            <person name="Shen G."/>
            <person name="Guo B."/>
            <person name="Wei J."/>
            <person name="Xu J."/>
            <person name="St-Pierre B."/>
            <person name="Chen S."/>
            <person name="Sun C."/>
        </authorList>
    </citation>
    <scope>NUCLEOTIDE SEQUENCE [LARGE SCALE GENOMIC DNA]</scope>
</reference>
<keyword evidence="2" id="KW-1185">Reference proteome</keyword>
<proteinExistence type="predicted"/>
<name>A0ACC0BSA0_CATRO</name>
<comment type="caution">
    <text evidence="1">The sequence shown here is derived from an EMBL/GenBank/DDBJ whole genome shotgun (WGS) entry which is preliminary data.</text>
</comment>
<dbReference type="Proteomes" id="UP001060085">
    <property type="component" value="Linkage Group LG02"/>
</dbReference>
<evidence type="ECO:0000313" key="2">
    <source>
        <dbReference type="Proteomes" id="UP001060085"/>
    </source>
</evidence>
<gene>
    <name evidence="1" type="ORF">M9H77_06353</name>
</gene>
<dbReference type="EMBL" id="CM044702">
    <property type="protein sequence ID" value="KAI5675403.1"/>
    <property type="molecule type" value="Genomic_DNA"/>
</dbReference>
<accession>A0ACC0BSA0</accession>
<organism evidence="1 2">
    <name type="scientific">Catharanthus roseus</name>
    <name type="common">Madagascar periwinkle</name>
    <name type="synonym">Vinca rosea</name>
    <dbReference type="NCBI Taxonomy" id="4058"/>
    <lineage>
        <taxon>Eukaryota</taxon>
        <taxon>Viridiplantae</taxon>
        <taxon>Streptophyta</taxon>
        <taxon>Embryophyta</taxon>
        <taxon>Tracheophyta</taxon>
        <taxon>Spermatophyta</taxon>
        <taxon>Magnoliopsida</taxon>
        <taxon>eudicotyledons</taxon>
        <taxon>Gunneridae</taxon>
        <taxon>Pentapetalae</taxon>
        <taxon>asterids</taxon>
        <taxon>lamiids</taxon>
        <taxon>Gentianales</taxon>
        <taxon>Apocynaceae</taxon>
        <taxon>Rauvolfioideae</taxon>
        <taxon>Vinceae</taxon>
        <taxon>Catharanthinae</taxon>
        <taxon>Catharanthus</taxon>
    </lineage>
</organism>
<evidence type="ECO:0000313" key="1">
    <source>
        <dbReference type="EMBL" id="KAI5675403.1"/>
    </source>
</evidence>